<dbReference type="EMBL" id="BGPR01078799">
    <property type="protein sequence ID" value="GBL71877.1"/>
    <property type="molecule type" value="Genomic_DNA"/>
</dbReference>
<keyword evidence="3" id="KW-1185">Reference proteome</keyword>
<name>A0A4Y1ZXB3_ARAVE</name>
<feature type="compositionally biased region" description="Polar residues" evidence="1">
    <location>
        <begin position="32"/>
        <end position="51"/>
    </location>
</feature>
<reference evidence="2 3" key="1">
    <citation type="journal article" date="2019" name="Sci. Rep.">
        <title>Orb-weaving spider Araneus ventricosus genome elucidates the spidroin gene catalogue.</title>
        <authorList>
            <person name="Kono N."/>
            <person name="Nakamura H."/>
            <person name="Ohtoshi R."/>
            <person name="Moran D.A.P."/>
            <person name="Shinohara A."/>
            <person name="Yoshida Y."/>
            <person name="Fujiwara M."/>
            <person name="Mori M."/>
            <person name="Tomita M."/>
            <person name="Arakawa K."/>
        </authorList>
    </citation>
    <scope>NUCLEOTIDE SEQUENCE [LARGE SCALE GENOMIC DNA]</scope>
</reference>
<dbReference type="AlphaFoldDB" id="A0A4Y1ZXB3"/>
<comment type="caution">
    <text evidence="2">The sequence shown here is derived from an EMBL/GenBank/DDBJ whole genome shotgun (WGS) entry which is preliminary data.</text>
</comment>
<sequence>MRARLHPQPSSIAQEGHELSQGSQIRYRPGSYHTQGSPEINLSQKTTLIRQNSDEKKKRATQQVPPGTKNRRKEPGSDGPSPLSRRKVTGAGQTRPHATMWGHSITESWLCTRVTRIQ</sequence>
<proteinExistence type="predicted"/>
<evidence type="ECO:0000256" key="1">
    <source>
        <dbReference type="SAM" id="MobiDB-lite"/>
    </source>
</evidence>
<accession>A0A4Y1ZXB3</accession>
<feature type="region of interest" description="Disordered" evidence="1">
    <location>
        <begin position="1"/>
        <end position="105"/>
    </location>
</feature>
<dbReference type="Proteomes" id="UP000499080">
    <property type="component" value="Unassembled WGS sequence"/>
</dbReference>
<evidence type="ECO:0000313" key="2">
    <source>
        <dbReference type="EMBL" id="GBL71877.1"/>
    </source>
</evidence>
<protein>
    <submittedName>
        <fullName evidence="2">Uncharacterized protein</fullName>
    </submittedName>
</protein>
<organism evidence="2 3">
    <name type="scientific">Araneus ventricosus</name>
    <name type="common">Orbweaver spider</name>
    <name type="synonym">Epeira ventricosa</name>
    <dbReference type="NCBI Taxonomy" id="182803"/>
    <lineage>
        <taxon>Eukaryota</taxon>
        <taxon>Metazoa</taxon>
        <taxon>Ecdysozoa</taxon>
        <taxon>Arthropoda</taxon>
        <taxon>Chelicerata</taxon>
        <taxon>Arachnida</taxon>
        <taxon>Araneae</taxon>
        <taxon>Araneomorphae</taxon>
        <taxon>Entelegynae</taxon>
        <taxon>Araneoidea</taxon>
        <taxon>Araneidae</taxon>
        <taxon>Araneus</taxon>
    </lineage>
</organism>
<evidence type="ECO:0000313" key="3">
    <source>
        <dbReference type="Proteomes" id="UP000499080"/>
    </source>
</evidence>
<gene>
    <name evidence="2" type="ORF">AVEN_245433_1</name>
</gene>